<accession>A0ABY5AKR2</accession>
<reference evidence="4" key="1">
    <citation type="submission" date="2022-06" db="EMBL/GenBank/DDBJ databases">
        <title>Complete Genome Sequence of Arcanobacterium pinnipediorum strain DSM 28752 isolated from a harbour seal.</title>
        <authorList>
            <person name="Borowiak M."/>
            <person name="Kreitlow A."/>
            <person name="Alssahen M."/>
            <person name="Malorny B."/>
            <person name="Laemmler C."/>
            <person name="Prenger-Berninghoff E."/>
            <person name="Siebert U."/>
            <person name="Ploetz M."/>
            <person name="Abdulmawjood A."/>
        </authorList>
    </citation>
    <scope>NUCLEOTIDE SEQUENCE</scope>
    <source>
        <strain evidence="4">DSM 28752</strain>
    </source>
</reference>
<dbReference type="PANTHER" id="PTHR43278:SF4">
    <property type="entry name" value="NAD(P)H-DEPENDENT FMN-CONTAINING OXIDOREDUCTASE YWQN-RELATED"/>
    <property type="match status" value="1"/>
</dbReference>
<proteinExistence type="predicted"/>
<keyword evidence="2" id="KW-0288">FMN</keyword>
<evidence type="ECO:0000313" key="5">
    <source>
        <dbReference type="Proteomes" id="UP001056109"/>
    </source>
</evidence>
<dbReference type="InterPro" id="IPR005025">
    <property type="entry name" value="FMN_Rdtase-like_dom"/>
</dbReference>
<dbReference type="EMBL" id="CP099547">
    <property type="protein sequence ID" value="USR79844.1"/>
    <property type="molecule type" value="Genomic_DNA"/>
</dbReference>
<evidence type="ECO:0000256" key="2">
    <source>
        <dbReference type="ARBA" id="ARBA00022643"/>
    </source>
</evidence>
<dbReference type="Proteomes" id="UP001056109">
    <property type="component" value="Chromosome"/>
</dbReference>
<evidence type="ECO:0000259" key="3">
    <source>
        <dbReference type="Pfam" id="PF03358"/>
    </source>
</evidence>
<dbReference type="InterPro" id="IPR029039">
    <property type="entry name" value="Flavoprotein-like_sf"/>
</dbReference>
<keyword evidence="5" id="KW-1185">Reference proteome</keyword>
<dbReference type="InterPro" id="IPR051796">
    <property type="entry name" value="ISF_SsuE-like"/>
</dbReference>
<feature type="domain" description="NADPH-dependent FMN reductase-like" evidence="3">
    <location>
        <begin position="3"/>
        <end position="156"/>
    </location>
</feature>
<evidence type="ECO:0000256" key="1">
    <source>
        <dbReference type="ARBA" id="ARBA00022630"/>
    </source>
</evidence>
<name>A0ABY5AKR2_9ACTO</name>
<keyword evidence="1" id="KW-0285">Flavoprotein</keyword>
<dbReference type="Pfam" id="PF03358">
    <property type="entry name" value="FMN_red"/>
    <property type="match status" value="1"/>
</dbReference>
<sequence>MSNVLFILGSRNVESKQLAFARSLAGLLMKDGVDCEILTPNDWKLHSVKDGSVFVTGIDSADEIEEDSGKWLKEKLISCDLLVLGTPVYAHAVSADIKLLIERISGWLHIFRLLGKPGVSIVSASNNGFTEVQNYLEFIMESLGVELIEDVVLLDQQGRFDSQLRQVYEAIHRALMPGRKPRVGRIAEQQFTYYKRIFANRPRDLAEPRYWEERGWFDYDSLQQYLNSGGRSK</sequence>
<dbReference type="Gene3D" id="3.40.50.360">
    <property type="match status" value="1"/>
</dbReference>
<evidence type="ECO:0000313" key="4">
    <source>
        <dbReference type="EMBL" id="USR79844.1"/>
    </source>
</evidence>
<organism evidence="4 5">
    <name type="scientific">Arcanobacterium pinnipediorum</name>
    <dbReference type="NCBI Taxonomy" id="1503041"/>
    <lineage>
        <taxon>Bacteria</taxon>
        <taxon>Bacillati</taxon>
        <taxon>Actinomycetota</taxon>
        <taxon>Actinomycetes</taxon>
        <taxon>Actinomycetales</taxon>
        <taxon>Actinomycetaceae</taxon>
        <taxon>Arcanobacterium</taxon>
    </lineage>
</organism>
<dbReference type="RefSeq" id="WP_252673703.1">
    <property type="nucleotide sequence ID" value="NZ_CP099547.1"/>
</dbReference>
<protein>
    <submittedName>
        <fullName evidence="4">NAD(P)H-dependent oxidoreductase</fullName>
    </submittedName>
</protein>
<gene>
    <name evidence="4" type="ORF">NG665_02355</name>
</gene>
<dbReference type="PANTHER" id="PTHR43278">
    <property type="entry name" value="NAD(P)H-DEPENDENT FMN-CONTAINING OXIDOREDUCTASE YWQN-RELATED"/>
    <property type="match status" value="1"/>
</dbReference>
<dbReference type="SUPFAM" id="SSF52218">
    <property type="entry name" value="Flavoproteins"/>
    <property type="match status" value="1"/>
</dbReference>